<dbReference type="AlphaFoldDB" id="S4PZR5"/>
<accession>S4PZR5</accession>
<reference evidence="1" key="2">
    <citation type="submission" date="2013-05" db="EMBL/GenBank/DDBJ databases">
        <authorList>
            <person name="Carter J.-M."/>
            <person name="Baker S.C."/>
            <person name="Pink R."/>
            <person name="Carter D.R.F."/>
            <person name="Collins A."/>
            <person name="Tomlin J."/>
            <person name="Gibbs M."/>
            <person name="Breuker C.J."/>
        </authorList>
    </citation>
    <scope>NUCLEOTIDE SEQUENCE</scope>
    <source>
        <tissue evidence="1">Ovary</tissue>
    </source>
</reference>
<proteinExistence type="predicted"/>
<evidence type="ECO:0000313" key="1">
    <source>
        <dbReference type="EMBL" id="JAA91482.1"/>
    </source>
</evidence>
<dbReference type="EMBL" id="GAIX01001078">
    <property type="protein sequence ID" value="JAA91482.1"/>
    <property type="molecule type" value="Transcribed_RNA"/>
</dbReference>
<name>S4PZR5_9NEOP</name>
<sequence>MEIIVMKQKNWAPIWRPYVSLVKPYDKDTNPFQGLIHVLVYKICLFTYTYHHPFFIFHRYFHTLQNKFIQFIIPCKCASCLK</sequence>
<organism evidence="1">
    <name type="scientific">Pararge aegeria</name>
    <name type="common">speckled wood butterfly</name>
    <dbReference type="NCBI Taxonomy" id="116150"/>
    <lineage>
        <taxon>Eukaryota</taxon>
        <taxon>Metazoa</taxon>
        <taxon>Ecdysozoa</taxon>
        <taxon>Arthropoda</taxon>
        <taxon>Hexapoda</taxon>
        <taxon>Insecta</taxon>
        <taxon>Pterygota</taxon>
        <taxon>Neoptera</taxon>
        <taxon>Endopterygota</taxon>
        <taxon>Lepidoptera</taxon>
        <taxon>Glossata</taxon>
        <taxon>Ditrysia</taxon>
        <taxon>Papilionoidea</taxon>
        <taxon>Nymphalidae</taxon>
        <taxon>Satyrinae</taxon>
        <taxon>Satyrini</taxon>
        <taxon>Parargina</taxon>
        <taxon>Pararge</taxon>
    </lineage>
</organism>
<protein>
    <submittedName>
        <fullName evidence="1">Uncharacterized protein</fullName>
    </submittedName>
</protein>
<reference evidence="1" key="1">
    <citation type="journal article" date="2013" name="BMC Genomics">
        <title>Unscrambling butterfly oogenesis.</title>
        <authorList>
            <person name="Carter J.M."/>
            <person name="Baker S.C."/>
            <person name="Pink R."/>
            <person name="Carter D.R."/>
            <person name="Collins A."/>
            <person name="Tomlin J."/>
            <person name="Gibbs M."/>
            <person name="Breuker C.J."/>
        </authorList>
    </citation>
    <scope>NUCLEOTIDE SEQUENCE</scope>
    <source>
        <tissue evidence="1">Ovary</tissue>
    </source>
</reference>